<accession>A0A9N9QLS5</accession>
<protein>
    <submittedName>
        <fullName evidence="2">Uncharacterized protein</fullName>
    </submittedName>
</protein>
<dbReference type="SUPFAM" id="SSF103473">
    <property type="entry name" value="MFS general substrate transporter"/>
    <property type="match status" value="1"/>
</dbReference>
<reference evidence="2" key="1">
    <citation type="submission" date="2022-01" db="EMBL/GenBank/DDBJ databases">
        <authorList>
            <person name="King R."/>
        </authorList>
    </citation>
    <scope>NUCLEOTIDE SEQUENCE</scope>
</reference>
<dbReference type="EMBL" id="OU892278">
    <property type="protein sequence ID" value="CAG9764125.1"/>
    <property type="molecule type" value="Genomic_DNA"/>
</dbReference>
<keyword evidence="1" id="KW-0812">Transmembrane</keyword>
<dbReference type="AlphaFoldDB" id="A0A9N9QLS5"/>
<dbReference type="InterPro" id="IPR011701">
    <property type="entry name" value="MFS"/>
</dbReference>
<gene>
    <name evidence="2" type="ORF">CEUTPL_LOCUS4770</name>
</gene>
<feature type="transmembrane region" description="Helical" evidence="1">
    <location>
        <begin position="310"/>
        <end position="333"/>
    </location>
</feature>
<dbReference type="Gene3D" id="1.20.1250.20">
    <property type="entry name" value="MFS general substrate transporter like domains"/>
    <property type="match status" value="1"/>
</dbReference>
<dbReference type="OrthoDB" id="6499973at2759"/>
<name>A0A9N9QLS5_9CUCU</name>
<feature type="transmembrane region" description="Helical" evidence="1">
    <location>
        <begin position="118"/>
        <end position="137"/>
    </location>
</feature>
<evidence type="ECO:0000256" key="1">
    <source>
        <dbReference type="SAM" id="Phobius"/>
    </source>
</evidence>
<dbReference type="InterPro" id="IPR036259">
    <property type="entry name" value="MFS_trans_sf"/>
</dbReference>
<dbReference type="InterPro" id="IPR050327">
    <property type="entry name" value="Proton-linked_MCT"/>
</dbReference>
<feature type="transmembrane region" description="Helical" evidence="1">
    <location>
        <begin position="180"/>
        <end position="201"/>
    </location>
</feature>
<feature type="transmembrane region" description="Helical" evidence="1">
    <location>
        <begin position="375"/>
        <end position="392"/>
    </location>
</feature>
<keyword evidence="1" id="KW-0472">Membrane</keyword>
<keyword evidence="3" id="KW-1185">Reference proteome</keyword>
<feature type="transmembrane region" description="Helical" evidence="1">
    <location>
        <begin position="23"/>
        <end position="49"/>
    </location>
</feature>
<feature type="transmembrane region" description="Helical" evidence="1">
    <location>
        <begin position="93"/>
        <end position="112"/>
    </location>
</feature>
<feature type="transmembrane region" description="Helical" evidence="1">
    <location>
        <begin position="435"/>
        <end position="456"/>
    </location>
</feature>
<organism evidence="2 3">
    <name type="scientific">Ceutorhynchus assimilis</name>
    <name type="common">cabbage seed weevil</name>
    <dbReference type="NCBI Taxonomy" id="467358"/>
    <lineage>
        <taxon>Eukaryota</taxon>
        <taxon>Metazoa</taxon>
        <taxon>Ecdysozoa</taxon>
        <taxon>Arthropoda</taxon>
        <taxon>Hexapoda</taxon>
        <taxon>Insecta</taxon>
        <taxon>Pterygota</taxon>
        <taxon>Neoptera</taxon>
        <taxon>Endopterygota</taxon>
        <taxon>Coleoptera</taxon>
        <taxon>Polyphaga</taxon>
        <taxon>Cucujiformia</taxon>
        <taxon>Curculionidae</taxon>
        <taxon>Ceutorhynchinae</taxon>
        <taxon>Ceutorhynchus</taxon>
    </lineage>
</organism>
<proteinExistence type="predicted"/>
<dbReference type="PANTHER" id="PTHR11360:SF309">
    <property type="entry name" value="MONOCARBOXYLATE TRANSPORTER 7-LIKE PROTEIN"/>
    <property type="match status" value="1"/>
</dbReference>
<feature type="transmembrane region" description="Helical" evidence="1">
    <location>
        <begin position="149"/>
        <end position="168"/>
    </location>
</feature>
<feature type="transmembrane region" description="Helical" evidence="1">
    <location>
        <begin position="468"/>
        <end position="487"/>
    </location>
</feature>
<sequence>MSMKKNTQDSDIVRKGFPSDEAWYGYVVFVAVTIIAITCALPLGVFGIIYGKWLSTIGDETTGTSIANGMFNTIMCFTGLATNILLNTWSCRTVGTIGAIICVIGSFSVVFVNDLISFIFLYSVIQGMGYGLLFPASLTALNNVFDKKLSFMMGASQALMVACCILMPQCAKFIMDNYGFRVSVLVLGGVTLLNVPAAIVLTRFQCCDKKSNQDNVFVSIKSKSTTDLVINVSVEPLLKKRHSLRKASIQGDFKILQIADRAASVVSMNRDKRKLDNNNDEKLEVEDEKESIWVSVKSSMDMSLLTVPKYLNITIGISLSSTSDIFFITIMPVVLTDLGFNQSEIALTMSLFFGSDLVSRTLLSVVMSCTHIKSRYWILGGTIFSTLVRVAFLLCKEHLAKISTLVVLGFSRSFIQTPPPLVIAEEYPDGFATAFSLYMVVTGVTSLIVGPLMGVVKTLTGSTEMVCHLLTGCNVICVISWVCEIAIGFRKSKDTKECVRHDNV</sequence>
<keyword evidence="1" id="KW-1133">Transmembrane helix</keyword>
<dbReference type="Proteomes" id="UP001152799">
    <property type="component" value="Chromosome 2"/>
</dbReference>
<feature type="transmembrane region" description="Helical" evidence="1">
    <location>
        <begin position="69"/>
        <end position="86"/>
    </location>
</feature>
<dbReference type="Pfam" id="PF07690">
    <property type="entry name" value="MFS_1"/>
    <property type="match status" value="1"/>
</dbReference>
<dbReference type="GO" id="GO:0008028">
    <property type="term" value="F:monocarboxylic acid transmembrane transporter activity"/>
    <property type="evidence" value="ECO:0007669"/>
    <property type="project" value="TreeGrafter"/>
</dbReference>
<evidence type="ECO:0000313" key="3">
    <source>
        <dbReference type="Proteomes" id="UP001152799"/>
    </source>
</evidence>
<evidence type="ECO:0000313" key="2">
    <source>
        <dbReference type="EMBL" id="CAG9764125.1"/>
    </source>
</evidence>
<dbReference type="PANTHER" id="PTHR11360">
    <property type="entry name" value="MONOCARBOXYLATE TRANSPORTER"/>
    <property type="match status" value="1"/>
</dbReference>